<dbReference type="GO" id="GO:0043546">
    <property type="term" value="F:molybdopterin cofactor binding"/>
    <property type="evidence" value="ECO:0007669"/>
    <property type="project" value="InterPro"/>
</dbReference>
<dbReference type="FunFam" id="1.10.150.120:FF:000001">
    <property type="entry name" value="Aldehyde oxidase 1"/>
    <property type="match status" value="1"/>
</dbReference>
<evidence type="ECO:0000256" key="10">
    <source>
        <dbReference type="ARBA" id="ARBA00022723"/>
    </source>
</evidence>
<dbReference type="InterPro" id="IPR000674">
    <property type="entry name" value="Ald_Oxase/Xan_DH_a/b"/>
</dbReference>
<dbReference type="InterPro" id="IPR016169">
    <property type="entry name" value="FAD-bd_PCMH_sub2"/>
</dbReference>
<evidence type="ECO:0000256" key="7">
    <source>
        <dbReference type="ARBA" id="ARBA00022505"/>
    </source>
</evidence>
<keyword evidence="25" id="KW-1185">Reference proteome</keyword>
<dbReference type="PROSITE" id="PS51085">
    <property type="entry name" value="2FE2S_FER_2"/>
    <property type="match status" value="1"/>
</dbReference>
<evidence type="ECO:0000256" key="6">
    <source>
        <dbReference type="ARBA" id="ARBA00022490"/>
    </source>
</evidence>
<keyword evidence="14 21" id="KW-0411">Iron-sulfur</keyword>
<dbReference type="PIRSF" id="PIRSF000127">
    <property type="entry name" value="Xanthine_DH"/>
    <property type="match status" value="1"/>
</dbReference>
<comment type="similarity">
    <text evidence="3">Belongs to the xanthine dehydrogenase family.</text>
</comment>
<dbReference type="InterPro" id="IPR012675">
    <property type="entry name" value="Beta-grasp_dom_sf"/>
</dbReference>
<dbReference type="Ensembl" id="ENSLLET00000040026.1">
    <property type="protein sequence ID" value="ENSLLEP00000038507.1"/>
    <property type="gene ID" value="ENSLLEG00000024411.1"/>
</dbReference>
<dbReference type="InterPro" id="IPR036856">
    <property type="entry name" value="Ald_Oxase/Xan_DH_a/b_sf"/>
</dbReference>
<dbReference type="InterPro" id="IPR037165">
    <property type="entry name" value="AldOxase/xan_DH_Mopterin-bd_sf"/>
</dbReference>
<comment type="cofactor">
    <cofactor evidence="1 20">
        <name>FAD</name>
        <dbReference type="ChEBI" id="CHEBI:57692"/>
    </cofactor>
</comment>
<dbReference type="InterPro" id="IPR036884">
    <property type="entry name" value="2Fe-2S-bd_dom_sf"/>
</dbReference>
<feature type="binding site" evidence="20">
    <location>
        <position position="375"/>
    </location>
    <ligand>
        <name>FAD</name>
        <dbReference type="ChEBI" id="CHEBI:57692"/>
    </ligand>
</feature>
<feature type="active site" description="Proton acceptor" evidence="19">
    <location>
        <position position="1272"/>
    </location>
</feature>
<dbReference type="Proteomes" id="UP000694569">
    <property type="component" value="Unplaced"/>
</dbReference>
<keyword evidence="12" id="KW-0560">Oxidoreductase</keyword>
<dbReference type="GO" id="GO:0005737">
    <property type="term" value="C:cytoplasm"/>
    <property type="evidence" value="ECO:0007669"/>
    <property type="project" value="UniProtKB-SubCell"/>
</dbReference>
<dbReference type="Pfam" id="PF20256">
    <property type="entry name" value="MoCoBD_2"/>
    <property type="match status" value="1"/>
</dbReference>
<keyword evidence="9 21" id="KW-0001">2Fe-2S</keyword>
<dbReference type="InterPro" id="IPR036318">
    <property type="entry name" value="FAD-bd_PCMH-like_sf"/>
</dbReference>
<dbReference type="GeneTree" id="ENSGT00950000183114"/>
<feature type="binding site" evidence="21">
    <location>
        <position position="52"/>
    </location>
    <ligand>
        <name>[2Fe-2S] cluster</name>
        <dbReference type="ChEBI" id="CHEBI:190135"/>
        <label>1</label>
    </ligand>
</feature>
<feature type="binding site" evidence="21">
    <location>
        <position position="152"/>
    </location>
    <ligand>
        <name>[2Fe-2S] cluster</name>
        <dbReference type="ChEBI" id="CHEBI:190135"/>
        <label>2</label>
    </ligand>
</feature>
<feature type="binding site" evidence="21">
    <location>
        <position position="117"/>
    </location>
    <ligand>
        <name>[2Fe-2S] cluster</name>
        <dbReference type="ChEBI" id="CHEBI:190135"/>
        <label>2</label>
    </ligand>
</feature>
<dbReference type="SUPFAM" id="SSF54292">
    <property type="entry name" value="2Fe-2S ferredoxin-like"/>
    <property type="match status" value="1"/>
</dbReference>
<dbReference type="InterPro" id="IPR002346">
    <property type="entry name" value="Mopterin_DH_FAD-bd"/>
</dbReference>
<dbReference type="GO" id="GO:0004031">
    <property type="term" value="F:aldehyde oxidase activity"/>
    <property type="evidence" value="ECO:0007669"/>
    <property type="project" value="UniProtKB-EC"/>
</dbReference>
<dbReference type="Pfam" id="PF01799">
    <property type="entry name" value="Fer2_2"/>
    <property type="match status" value="1"/>
</dbReference>
<protein>
    <recommendedName>
        <fullName evidence="5">aldehyde oxidase</fullName>
        <ecNumber evidence="5">1.2.3.1</ecNumber>
    </recommendedName>
</protein>
<evidence type="ECO:0000313" key="25">
    <source>
        <dbReference type="Proteomes" id="UP000694569"/>
    </source>
</evidence>
<evidence type="ECO:0000256" key="4">
    <source>
        <dbReference type="ARBA" id="ARBA00011738"/>
    </source>
</evidence>
<dbReference type="FunFam" id="3.30.365.10:FF:000001">
    <property type="entry name" value="Xanthine dehydrogenase oxidase"/>
    <property type="match status" value="1"/>
</dbReference>
<dbReference type="Pfam" id="PF03450">
    <property type="entry name" value="CO_deh_flav_C"/>
    <property type="match status" value="1"/>
</dbReference>
<dbReference type="InterPro" id="IPR001041">
    <property type="entry name" value="2Fe-2S_ferredoxin-type"/>
</dbReference>
<dbReference type="InterPro" id="IPR036010">
    <property type="entry name" value="2Fe-2S_ferredoxin-like_sf"/>
</dbReference>
<evidence type="ECO:0000259" key="23">
    <source>
        <dbReference type="PROSITE" id="PS51387"/>
    </source>
</evidence>
<comment type="catalytic activity">
    <reaction evidence="18">
        <text>retinal + O2 + H2O = retinoate + H2O2 + H(+)</text>
        <dbReference type="Rhea" id="RHEA:56736"/>
        <dbReference type="ChEBI" id="CHEBI:15035"/>
        <dbReference type="ChEBI" id="CHEBI:15036"/>
        <dbReference type="ChEBI" id="CHEBI:15377"/>
        <dbReference type="ChEBI" id="CHEBI:15378"/>
        <dbReference type="ChEBI" id="CHEBI:15379"/>
        <dbReference type="ChEBI" id="CHEBI:16240"/>
    </reaction>
</comment>
<dbReference type="Gene3D" id="1.10.150.120">
    <property type="entry name" value="[2Fe-2S]-binding domain"/>
    <property type="match status" value="1"/>
</dbReference>
<evidence type="ECO:0000256" key="20">
    <source>
        <dbReference type="PIRSR" id="PIRSR000127-2"/>
    </source>
</evidence>
<evidence type="ECO:0000256" key="1">
    <source>
        <dbReference type="ARBA" id="ARBA00001974"/>
    </source>
</evidence>
<evidence type="ECO:0000256" key="18">
    <source>
        <dbReference type="ARBA" id="ARBA00049438"/>
    </source>
</evidence>
<dbReference type="EC" id="1.2.3.1" evidence="5"/>
<dbReference type="GO" id="GO:0006629">
    <property type="term" value="P:lipid metabolic process"/>
    <property type="evidence" value="ECO:0007669"/>
    <property type="project" value="UniProtKB-KW"/>
</dbReference>
<reference evidence="24" key="2">
    <citation type="submission" date="2025-09" db="UniProtKB">
        <authorList>
            <consortium name="Ensembl"/>
        </authorList>
    </citation>
    <scope>IDENTIFICATION</scope>
</reference>
<evidence type="ECO:0000256" key="9">
    <source>
        <dbReference type="ARBA" id="ARBA00022714"/>
    </source>
</evidence>
<dbReference type="InterPro" id="IPR002888">
    <property type="entry name" value="2Fe-2S-bd"/>
</dbReference>
<dbReference type="FunFam" id="3.30.43.10:FF:000001">
    <property type="entry name" value="Xanthine dehydrogenase/oxidase"/>
    <property type="match status" value="1"/>
</dbReference>
<dbReference type="SUPFAM" id="SSF55447">
    <property type="entry name" value="CO dehydrogenase flavoprotein C-terminal domain-like"/>
    <property type="match status" value="1"/>
</dbReference>
<dbReference type="PANTHER" id="PTHR45444:SF3">
    <property type="entry name" value="XANTHINE DEHYDROGENASE"/>
    <property type="match status" value="1"/>
</dbReference>
<dbReference type="PROSITE" id="PS51387">
    <property type="entry name" value="FAD_PCMH"/>
    <property type="match status" value="1"/>
</dbReference>
<feature type="binding site" evidence="21">
    <location>
        <position position="1090"/>
    </location>
    <ligand>
        <name>Mo-molybdopterin</name>
        <dbReference type="ChEBI" id="CHEBI:71302"/>
    </ligand>
    <ligandPart>
        <name>Mo</name>
        <dbReference type="ChEBI" id="CHEBI:28685"/>
    </ligandPart>
</feature>
<evidence type="ECO:0000256" key="8">
    <source>
        <dbReference type="ARBA" id="ARBA00022630"/>
    </source>
</evidence>
<evidence type="ECO:0000256" key="15">
    <source>
        <dbReference type="ARBA" id="ARBA00023098"/>
    </source>
</evidence>
<dbReference type="SMART" id="SM01092">
    <property type="entry name" value="CO_deh_flav_C"/>
    <property type="match status" value="1"/>
</dbReference>
<comment type="cofactor">
    <cofactor evidence="21">
        <name>Mo-molybdopterin</name>
        <dbReference type="ChEBI" id="CHEBI:71302"/>
    </cofactor>
    <text evidence="21">Binds 1 Mo-molybdopterin (Mo-MPT) cofactor per subunit.</text>
</comment>
<keyword evidence="8" id="KW-0285">Flavoprotein</keyword>
<feature type="binding site" evidence="20">
    <location>
        <begin position="272"/>
        <end position="279"/>
    </location>
    <ligand>
        <name>FAD</name>
        <dbReference type="ChEBI" id="CHEBI:57692"/>
    </ligand>
</feature>
<dbReference type="FunFam" id="3.30.365.10:FF:000003">
    <property type="entry name" value="Aldehyde oxidase 1"/>
    <property type="match status" value="1"/>
</dbReference>
<feature type="binding site" evidence="20">
    <location>
        <begin position="362"/>
        <end position="366"/>
    </location>
    <ligand>
        <name>FAD</name>
        <dbReference type="ChEBI" id="CHEBI:57692"/>
    </ligand>
</feature>
<reference evidence="24" key="1">
    <citation type="submission" date="2025-08" db="UniProtKB">
        <authorList>
            <consortium name="Ensembl"/>
        </authorList>
    </citation>
    <scope>IDENTIFICATION</scope>
</reference>
<dbReference type="Gene3D" id="3.30.43.10">
    <property type="entry name" value="Uridine Diphospho-n-acetylenolpyruvylglucosamine Reductase, domain 2"/>
    <property type="match status" value="1"/>
</dbReference>
<evidence type="ECO:0000256" key="12">
    <source>
        <dbReference type="ARBA" id="ARBA00023002"/>
    </source>
</evidence>
<dbReference type="SUPFAM" id="SSF47741">
    <property type="entry name" value="CO dehydrogenase ISP C-domain like"/>
    <property type="match status" value="1"/>
</dbReference>
<feature type="binding site" evidence="20">
    <location>
        <position position="437"/>
    </location>
    <ligand>
        <name>FAD</name>
        <dbReference type="ChEBI" id="CHEBI:57692"/>
    </ligand>
</feature>
<dbReference type="Pfam" id="PF02738">
    <property type="entry name" value="MoCoBD_1"/>
    <property type="match status" value="1"/>
</dbReference>
<dbReference type="NCBIfam" id="TIGR02969">
    <property type="entry name" value="mam_aldehyde_ox"/>
    <property type="match status" value="1"/>
</dbReference>
<accession>A0A8C5QJ37</accession>
<dbReference type="InterPro" id="IPR022407">
    <property type="entry name" value="OxRdtase_Mopterin_BS"/>
</dbReference>
<dbReference type="PROSITE" id="PS00197">
    <property type="entry name" value="2FE2S_FER_1"/>
    <property type="match status" value="1"/>
</dbReference>
<dbReference type="InterPro" id="IPR036683">
    <property type="entry name" value="CO_DH_flav_C_dom_sf"/>
</dbReference>
<feature type="binding site" evidence="21">
    <location>
        <position position="47"/>
    </location>
    <ligand>
        <name>[2Fe-2S] cluster</name>
        <dbReference type="ChEBI" id="CHEBI:190135"/>
        <label>1</label>
    </ligand>
</feature>
<dbReference type="Gene3D" id="3.30.465.10">
    <property type="match status" value="1"/>
</dbReference>
<evidence type="ECO:0000256" key="2">
    <source>
        <dbReference type="ARBA" id="ARBA00004496"/>
    </source>
</evidence>
<keyword evidence="15" id="KW-0443">Lipid metabolism</keyword>
<dbReference type="GO" id="GO:0051287">
    <property type="term" value="F:NAD binding"/>
    <property type="evidence" value="ECO:0007669"/>
    <property type="project" value="InterPro"/>
</dbReference>
<dbReference type="Gene3D" id="3.30.365.10">
    <property type="entry name" value="Aldehyde oxidase/xanthine dehydrogenase, molybdopterin binding domain"/>
    <property type="match status" value="4"/>
</dbReference>
<dbReference type="FunFam" id="3.30.390.50:FF:000001">
    <property type="entry name" value="Xanthine dehydrogenase oxidase"/>
    <property type="match status" value="1"/>
</dbReference>
<evidence type="ECO:0000256" key="17">
    <source>
        <dbReference type="ARBA" id="ARBA00047679"/>
    </source>
</evidence>
<dbReference type="InterPro" id="IPR008274">
    <property type="entry name" value="AldOxase/xan_DH_MoCoBD1"/>
</dbReference>
<keyword evidence="10 21" id="KW-0479">Metal-binding</keyword>
<dbReference type="InterPro" id="IPR014313">
    <property type="entry name" value="Aldehyde_oxidase"/>
</dbReference>
<dbReference type="Gene3D" id="3.90.1170.50">
    <property type="entry name" value="Aldehyde oxidase/xanthine dehydrogenase, a/b hammerhead"/>
    <property type="match status" value="1"/>
</dbReference>
<dbReference type="SMART" id="SM01008">
    <property type="entry name" value="Ald_Xan_dh_C"/>
    <property type="match status" value="1"/>
</dbReference>
<dbReference type="PANTHER" id="PTHR45444">
    <property type="entry name" value="XANTHINE DEHYDROGENASE"/>
    <property type="match status" value="1"/>
</dbReference>
<comment type="catalytic activity">
    <reaction evidence="17">
        <text>an aldehyde + O2 + H2O = a carboxylate + H2O2 + H(+)</text>
        <dbReference type="Rhea" id="RHEA:16829"/>
        <dbReference type="ChEBI" id="CHEBI:15377"/>
        <dbReference type="ChEBI" id="CHEBI:15378"/>
        <dbReference type="ChEBI" id="CHEBI:15379"/>
        <dbReference type="ChEBI" id="CHEBI:16240"/>
        <dbReference type="ChEBI" id="CHEBI:17478"/>
        <dbReference type="ChEBI" id="CHEBI:29067"/>
        <dbReference type="EC" id="1.2.3.1"/>
    </reaction>
</comment>
<feature type="binding site" evidence="21">
    <location>
        <position position="778"/>
    </location>
    <ligand>
        <name>Mo-molybdopterin</name>
        <dbReference type="ChEBI" id="CHEBI:71302"/>
    </ligand>
    <ligandPart>
        <name>Mo</name>
        <dbReference type="ChEBI" id="CHEBI:28685"/>
    </ligandPart>
</feature>
<dbReference type="InterPro" id="IPR016167">
    <property type="entry name" value="FAD-bd_PCMH_sub1"/>
</dbReference>
<keyword evidence="7 21" id="KW-0500">Molybdenum</keyword>
<dbReference type="FunFam" id="3.30.465.10:FF:000004">
    <property type="entry name" value="Xanthine dehydrogenase/oxidase"/>
    <property type="match status" value="1"/>
</dbReference>
<proteinExistence type="inferred from homology"/>
<feature type="binding site" evidence="21">
    <location>
        <position position="77"/>
    </location>
    <ligand>
        <name>[2Fe-2S] cluster</name>
        <dbReference type="ChEBI" id="CHEBI:190135"/>
        <label>1</label>
    </ligand>
</feature>
<comment type="cofactor">
    <cofactor evidence="16">
        <name>[2Fe-2S] cluster</name>
        <dbReference type="ChEBI" id="CHEBI:190135"/>
    </cofactor>
</comment>
<dbReference type="InterPro" id="IPR016208">
    <property type="entry name" value="Ald_Oxase/xanthine_DH-like"/>
</dbReference>
<comment type="subcellular location">
    <subcellularLocation>
        <location evidence="2">Cytoplasm</location>
    </subcellularLocation>
</comment>
<dbReference type="SUPFAM" id="SSF56176">
    <property type="entry name" value="FAD-binding/transporter-associated domain-like"/>
    <property type="match status" value="1"/>
</dbReference>
<dbReference type="InterPro" id="IPR016166">
    <property type="entry name" value="FAD-bd_PCMH"/>
</dbReference>
<dbReference type="InterPro" id="IPR005107">
    <property type="entry name" value="CO_DH_flav_C"/>
</dbReference>
<evidence type="ECO:0000259" key="22">
    <source>
        <dbReference type="PROSITE" id="PS51085"/>
    </source>
</evidence>
<evidence type="ECO:0000256" key="19">
    <source>
        <dbReference type="PIRSR" id="PIRSR000127-1"/>
    </source>
</evidence>
<feature type="binding site" evidence="20">
    <location>
        <position position="419"/>
    </location>
    <ligand>
        <name>FAD</name>
        <dbReference type="ChEBI" id="CHEBI:57692"/>
    </ligand>
</feature>
<evidence type="ECO:0000256" key="11">
    <source>
        <dbReference type="ARBA" id="ARBA00022827"/>
    </source>
</evidence>
<feature type="domain" description="FAD-binding PCMH-type" evidence="23">
    <location>
        <begin position="244"/>
        <end position="429"/>
    </location>
</feature>
<feature type="binding site" evidence="21">
    <location>
        <position position="55"/>
    </location>
    <ligand>
        <name>[2Fe-2S] cluster</name>
        <dbReference type="ChEBI" id="CHEBI:190135"/>
        <label>1</label>
    </ligand>
</feature>
<dbReference type="Pfam" id="PF01315">
    <property type="entry name" value="Ald_Xan_dh_C"/>
    <property type="match status" value="1"/>
</dbReference>
<comment type="subunit">
    <text evidence="4">Homodimer.</text>
</comment>
<dbReference type="InterPro" id="IPR046867">
    <property type="entry name" value="AldOxase/xan_DH_MoCoBD2"/>
</dbReference>
<comment type="cofactor">
    <cofactor evidence="21">
        <name>[2Fe-2S] cluster</name>
        <dbReference type="ChEBI" id="CHEBI:190135"/>
    </cofactor>
    <text evidence="21">Binds 2 [2Fe-2S] clusters.</text>
</comment>
<evidence type="ECO:0000256" key="13">
    <source>
        <dbReference type="ARBA" id="ARBA00023004"/>
    </source>
</evidence>
<dbReference type="FunFam" id="3.90.1170.50:FF:000001">
    <property type="entry name" value="Aldehyde oxidase 1"/>
    <property type="match status" value="1"/>
</dbReference>
<keyword evidence="11 20" id="KW-0274">FAD</keyword>
<evidence type="ECO:0000256" key="16">
    <source>
        <dbReference type="ARBA" id="ARBA00034078"/>
    </source>
</evidence>
<keyword evidence="6" id="KW-0963">Cytoplasm</keyword>
<dbReference type="InterPro" id="IPR006058">
    <property type="entry name" value="2Fe2S_fd_BS"/>
</dbReference>
<evidence type="ECO:0000313" key="24">
    <source>
        <dbReference type="Ensembl" id="ENSLLEP00000038507.1"/>
    </source>
</evidence>
<dbReference type="GO" id="GO:0051537">
    <property type="term" value="F:2 iron, 2 sulfur cluster binding"/>
    <property type="evidence" value="ECO:0007669"/>
    <property type="project" value="UniProtKB-KW"/>
</dbReference>
<evidence type="ECO:0000256" key="3">
    <source>
        <dbReference type="ARBA" id="ARBA00006849"/>
    </source>
</evidence>
<evidence type="ECO:0000256" key="21">
    <source>
        <dbReference type="PIRSR" id="PIRSR000127-3"/>
    </source>
</evidence>
<dbReference type="OrthoDB" id="8300278at2759"/>
<keyword evidence="13 21" id="KW-0408">Iron</keyword>
<dbReference type="FunFam" id="3.30.365.10:FF:000004">
    <property type="entry name" value="Xanthine dehydrogenase oxidase"/>
    <property type="match status" value="1"/>
</dbReference>
<feature type="binding site" evidence="21">
    <location>
        <position position="923"/>
    </location>
    <ligand>
        <name>Mo-molybdopterin</name>
        <dbReference type="ChEBI" id="CHEBI:71302"/>
    </ligand>
    <ligandPart>
        <name>Mo</name>
        <dbReference type="ChEBI" id="CHEBI:28685"/>
    </ligandPart>
</feature>
<dbReference type="FunFam" id="3.10.20.30:FF:000015">
    <property type="entry name" value="Aldehyde oxidase 1"/>
    <property type="match status" value="1"/>
</dbReference>
<sequence length="1340" mass="145890">MSSPVGSGQLIFYVNGRKIIENNADPEVMLLPYLRRRLLLTGTKYGCGGGGCGACTVMVSTIHPVSKKILHYSANACLLPVCSLHGAAITTVEGIGSTTTRLHPVQERIAKAHGSQCGFCTPGMVMSMYALVRNHPEPTMDQIYEALGGNLCRCTGYRPIVDGCKTFCNREDCCQLKENGSCATNGVSNHTNGINGVDHASDEDNIRIGLFKEESFIPHDPTQELIFPPELILMENENKVKLTFHGDRMTWISPATLPELLQLKAQYPKAPLVVGNTAVGPEIKFRGVHHPVIICPARILDLHHVTESSEGITVGAACSLTVLKNTLRDAVSRLPEEKTKLFCALLEQLGSLGGPQIRNTASLGGNIVTRSTTSDLNPVLAAGCCVLNLASAGGTRQIPLNESFFRGSETNFLKAEEILVSVQIPFSKKEDYILAFRQAPRRVNALPIVTAGMRVQFESNSDVVRDLWIFYGGVGPTTVCAKATCNALVSKRWNEEMLNEASRLVLDEVSLPPSAPGGMVEYKRALIISFLFKFYLNVQQSLNQMDPSSPDNSVLRSFQSSLARNVQTYQDVPPDQSENDPVGRPIVHQSGIKQATGEAVYCDDMPPVDGELFLACVTSSRAHAKIVSMDFSEALAQPGVADIVTAADVPGTNECTLDDGVVSLLAREEVLCVGQIICVVLADTPSRAKKAAAKVKIVYENLEPVILTIEEAIANNSFFKPQRVMDYGEVDEAFKSADQVHEGEIFIGGQEHFYMETQSMRVVPKGEDREIDVYVSSQDPTGIQDLLGAVLKVPSNRIYCHVKRVGGAFGGKTTKTGYLAAITAVAANKTKRAVRCILDRGDDMLITGGRHPYVGKYKVGFKNDGRVTAVDVSYYSNGGCTSDDSVLVVEVALSTFDSGYKLPNVRCKGTACKTNLPSNSAFRGFGYPQAAFVTETWMSEIAVKCGLPPEKVREINLHRDITTTHFKQEVDARTLIMCWNECLEKSSFQSRRQDIEEFNKSSYWKKKGMAIIPMKFPIGSFAKFFGQAAALVHIYKDGSVLVTHGGVEMGQGVHTKIMQIASHELQIPLANVHLCETSTSTVPNTIVSGGSVGTDVNGMAVKSACQTLMERLEPIKKKNPKGTWKEWVGEAFLQSISLSATGFFRGFGREFSWETNEGDPVHYYVFGVACSEVEIDCLTGDHKNLRTDIVMDVGTSINPAVDIGQIEGAFVQGLGLFTMEELKYSPQGLLYTRGPGQYKIPAVCDAPEQFYVSLLASSPNPHAIYSSKGVGEPALFLGCSVYFAIKDAVAAARKERGMSDLFTLNSPATPEKIRMLCGDRFTDMIPRDVPGTFTPWAANV</sequence>
<dbReference type="SUPFAM" id="SSF54665">
    <property type="entry name" value="CO dehydrogenase molybdoprotein N-domain-like"/>
    <property type="match status" value="1"/>
</dbReference>
<dbReference type="GO" id="GO:0071949">
    <property type="term" value="F:FAD binding"/>
    <property type="evidence" value="ECO:0007669"/>
    <property type="project" value="InterPro"/>
</dbReference>
<dbReference type="Pfam" id="PF00941">
    <property type="entry name" value="FAD_binding_5"/>
    <property type="match status" value="1"/>
</dbReference>
<evidence type="ECO:0000256" key="14">
    <source>
        <dbReference type="ARBA" id="ARBA00023014"/>
    </source>
</evidence>
<dbReference type="PROSITE" id="PS00559">
    <property type="entry name" value="MOLYBDOPTERIN_EUK"/>
    <property type="match status" value="1"/>
</dbReference>
<feature type="binding site" evidence="20">
    <location>
        <position position="925"/>
    </location>
    <ligand>
        <name>substrate</name>
    </ligand>
</feature>
<feature type="domain" description="2Fe-2S ferredoxin-type" evidence="22">
    <location>
        <begin position="8"/>
        <end position="95"/>
    </location>
</feature>
<name>A0A8C5QJ37_9ANUR</name>
<feature type="binding site" evidence="21">
    <location>
        <position position="120"/>
    </location>
    <ligand>
        <name>[2Fe-2S] cluster</name>
        <dbReference type="ChEBI" id="CHEBI:190135"/>
        <label>2</label>
    </ligand>
</feature>
<feature type="binding site" evidence="21">
    <location>
        <position position="809"/>
    </location>
    <ligand>
        <name>Mo-molybdopterin</name>
        <dbReference type="ChEBI" id="CHEBI:71302"/>
    </ligand>
    <ligandPart>
        <name>Mo</name>
        <dbReference type="ChEBI" id="CHEBI:28685"/>
    </ligandPart>
</feature>
<dbReference type="SUPFAM" id="SSF56003">
    <property type="entry name" value="Molybdenum cofactor-binding domain"/>
    <property type="match status" value="1"/>
</dbReference>
<evidence type="ECO:0000256" key="5">
    <source>
        <dbReference type="ARBA" id="ARBA00013041"/>
    </source>
</evidence>
<organism evidence="24 25">
    <name type="scientific">Leptobrachium leishanense</name>
    <name type="common">Leishan spiny toad</name>
    <dbReference type="NCBI Taxonomy" id="445787"/>
    <lineage>
        <taxon>Eukaryota</taxon>
        <taxon>Metazoa</taxon>
        <taxon>Chordata</taxon>
        <taxon>Craniata</taxon>
        <taxon>Vertebrata</taxon>
        <taxon>Euteleostomi</taxon>
        <taxon>Amphibia</taxon>
        <taxon>Batrachia</taxon>
        <taxon>Anura</taxon>
        <taxon>Pelobatoidea</taxon>
        <taxon>Megophryidae</taxon>
        <taxon>Leptobrachium</taxon>
    </lineage>
</organism>
<dbReference type="Pfam" id="PF00111">
    <property type="entry name" value="Fer2"/>
    <property type="match status" value="1"/>
</dbReference>
<dbReference type="GO" id="GO:0005506">
    <property type="term" value="F:iron ion binding"/>
    <property type="evidence" value="ECO:0007669"/>
    <property type="project" value="InterPro"/>
</dbReference>
<dbReference type="Gene3D" id="3.30.390.50">
    <property type="entry name" value="CO dehydrogenase flavoprotein, C-terminal domain"/>
    <property type="match status" value="1"/>
</dbReference>
<dbReference type="Gene3D" id="3.10.20.30">
    <property type="match status" value="1"/>
</dbReference>
<feature type="binding site" evidence="21">
    <location>
        <position position="154"/>
    </location>
    <ligand>
        <name>[2Fe-2S] cluster</name>
        <dbReference type="ChEBI" id="CHEBI:190135"/>
        <label>2</label>
    </ligand>
</feature>